<keyword evidence="2" id="KW-0813">Transport</keyword>
<dbReference type="InterPro" id="IPR006061">
    <property type="entry name" value="SBP_1_CS"/>
</dbReference>
<dbReference type="InterPro" id="IPR050490">
    <property type="entry name" value="Bact_solute-bd_prot1"/>
</dbReference>
<dbReference type="Proteomes" id="UP000318380">
    <property type="component" value="Unassembled WGS sequence"/>
</dbReference>
<dbReference type="SUPFAM" id="SSF53850">
    <property type="entry name" value="Periplasmic binding protein-like II"/>
    <property type="match status" value="1"/>
</dbReference>
<dbReference type="PROSITE" id="PS01037">
    <property type="entry name" value="SBP_BACTERIAL_1"/>
    <property type="match status" value="1"/>
</dbReference>
<feature type="chain" id="PRO_5039247277" evidence="4">
    <location>
        <begin position="30"/>
        <end position="464"/>
    </location>
</feature>
<dbReference type="Pfam" id="PF01547">
    <property type="entry name" value="SBP_bac_1"/>
    <property type="match status" value="1"/>
</dbReference>
<evidence type="ECO:0000256" key="2">
    <source>
        <dbReference type="ARBA" id="ARBA00022448"/>
    </source>
</evidence>
<keyword evidence="3 4" id="KW-0732">Signal</keyword>
<organism evidence="5 6">
    <name type="scientific">Kribbella amoyensis</name>
    <dbReference type="NCBI Taxonomy" id="996641"/>
    <lineage>
        <taxon>Bacteria</taxon>
        <taxon>Bacillati</taxon>
        <taxon>Actinomycetota</taxon>
        <taxon>Actinomycetes</taxon>
        <taxon>Propionibacteriales</taxon>
        <taxon>Kribbellaceae</taxon>
        <taxon>Kribbella</taxon>
    </lineage>
</organism>
<evidence type="ECO:0000313" key="5">
    <source>
        <dbReference type="EMBL" id="TWD80208.1"/>
    </source>
</evidence>
<sequence>MARSTCARVGYLAVAGVAALALTGCSGLAPSKSDDSGTGSAIVLRVQGMPAATDKAALEQFNRLADDFEAKNPGITIEGTENRWDPLTFSAKLAGKTVEDVIQVPLTEPQGLIARKHVQPITGSLKAWNHYTEFNPQVLQPLSDSAGEVYGVPLAPFAQGLVYNRALFTKAGLDPDKPPTNWDEVRAFAKQISAKTGKAGFVHEAKGNTGGWQLTMLTYTHGGSMETEQDGKFVAGFNSAPTKTALELLKAMRWTDNSMGQNQLMDQDDVVKQFAAGQIGMFMGTPGTYRLAKMKFGLKNTADYGITALPQAGGNATLGGAEVFMVPASVSKEKAEAAAKWLLFANAEPQYDPAIAAERAQALAKDPEAAVGVPTLPMFSVEQQAKIDAAIKPHVNVELEHFQPWLDGTPKLELRPEPPVAAQKLYTILDPVVQSVLTKREADISALLAKAEADANKMLAAEQK</sequence>
<feature type="signal peptide" evidence="4">
    <location>
        <begin position="1"/>
        <end position="29"/>
    </location>
</feature>
<proteinExistence type="inferred from homology"/>
<dbReference type="AlphaFoldDB" id="A0A561BMY4"/>
<dbReference type="PROSITE" id="PS51257">
    <property type="entry name" value="PROKAR_LIPOPROTEIN"/>
    <property type="match status" value="1"/>
</dbReference>
<evidence type="ECO:0000256" key="3">
    <source>
        <dbReference type="ARBA" id="ARBA00022729"/>
    </source>
</evidence>
<evidence type="ECO:0000313" key="6">
    <source>
        <dbReference type="Proteomes" id="UP000318380"/>
    </source>
</evidence>
<comment type="caution">
    <text evidence="5">The sequence shown here is derived from an EMBL/GenBank/DDBJ whole genome shotgun (WGS) entry which is preliminary data.</text>
</comment>
<dbReference type="GO" id="GO:0055085">
    <property type="term" value="P:transmembrane transport"/>
    <property type="evidence" value="ECO:0007669"/>
    <property type="project" value="InterPro"/>
</dbReference>
<keyword evidence="6" id="KW-1185">Reference proteome</keyword>
<reference evidence="5 6" key="1">
    <citation type="submission" date="2019-06" db="EMBL/GenBank/DDBJ databases">
        <title>Sequencing the genomes of 1000 actinobacteria strains.</title>
        <authorList>
            <person name="Klenk H.-P."/>
        </authorList>
    </citation>
    <scope>NUCLEOTIDE SEQUENCE [LARGE SCALE GENOMIC DNA]</scope>
    <source>
        <strain evidence="5 6">DSM 24683</strain>
    </source>
</reference>
<dbReference type="PANTHER" id="PTHR43649">
    <property type="entry name" value="ARABINOSE-BINDING PROTEIN-RELATED"/>
    <property type="match status" value="1"/>
</dbReference>
<comment type="similarity">
    <text evidence="1">Belongs to the bacterial solute-binding protein 1 family.</text>
</comment>
<dbReference type="EMBL" id="VIVK01000001">
    <property type="protein sequence ID" value="TWD80208.1"/>
    <property type="molecule type" value="Genomic_DNA"/>
</dbReference>
<evidence type="ECO:0000256" key="4">
    <source>
        <dbReference type="SAM" id="SignalP"/>
    </source>
</evidence>
<dbReference type="PANTHER" id="PTHR43649:SF16">
    <property type="entry name" value="SUGAR-BINDING LIPOPROTEIN"/>
    <property type="match status" value="1"/>
</dbReference>
<dbReference type="InterPro" id="IPR006059">
    <property type="entry name" value="SBP"/>
</dbReference>
<accession>A0A561BMY4</accession>
<evidence type="ECO:0000256" key="1">
    <source>
        <dbReference type="ARBA" id="ARBA00008520"/>
    </source>
</evidence>
<protein>
    <submittedName>
        <fullName evidence="5">ABC-type glycerol-3-phosphate transport system substrate-binding protein</fullName>
    </submittedName>
</protein>
<name>A0A561BMY4_9ACTN</name>
<gene>
    <name evidence="5" type="ORF">FB561_1281</name>
</gene>
<dbReference type="Gene3D" id="3.40.190.10">
    <property type="entry name" value="Periplasmic binding protein-like II"/>
    <property type="match status" value="1"/>
</dbReference>